<dbReference type="PANTHER" id="PTHR13073:SF0">
    <property type="entry name" value="BIOGENESIS OF LYSOSOME-RELATED ORGANELLES COMPLEX 1 SUBUNIT 1"/>
    <property type="match status" value="1"/>
</dbReference>
<dbReference type="PANTHER" id="PTHR13073">
    <property type="entry name" value="BLOC-1 COMPLEX SUBUNIT 1"/>
    <property type="match status" value="1"/>
</dbReference>
<evidence type="ECO:0000313" key="3">
    <source>
        <dbReference type="EMBL" id="KAL3071667.1"/>
    </source>
</evidence>
<evidence type="ECO:0000256" key="1">
    <source>
        <dbReference type="ARBA" id="ARBA00007133"/>
    </source>
</evidence>
<protein>
    <recommendedName>
        <fullName evidence="2">Biogenesis of lysosome-related organelles complex 1 subunit 1</fullName>
    </recommendedName>
</protein>
<dbReference type="Pfam" id="PF06320">
    <property type="entry name" value="GCN5L1"/>
    <property type="match status" value="1"/>
</dbReference>
<dbReference type="InterPro" id="IPR009395">
    <property type="entry name" value="BLOC1S1"/>
</dbReference>
<evidence type="ECO:0000313" key="4">
    <source>
        <dbReference type="Proteomes" id="UP001620645"/>
    </source>
</evidence>
<name>A0ABD2HYB8_HETSC</name>
<gene>
    <name evidence="3" type="ORF">niasHS_016342</name>
</gene>
<dbReference type="EMBL" id="JBICCN010000389">
    <property type="protein sequence ID" value="KAL3071667.1"/>
    <property type="molecule type" value="Genomic_DNA"/>
</dbReference>
<dbReference type="Proteomes" id="UP001620645">
    <property type="component" value="Unassembled WGS sequence"/>
</dbReference>
<comment type="similarity">
    <text evidence="1">Belongs to the BLOC1S1 family.</text>
</comment>
<dbReference type="AlphaFoldDB" id="A0ABD2HYB8"/>
<reference evidence="3 4" key="1">
    <citation type="submission" date="2024-10" db="EMBL/GenBank/DDBJ databases">
        <authorList>
            <person name="Kim D."/>
        </authorList>
    </citation>
    <scope>NUCLEOTIDE SEQUENCE [LARGE SCALE GENOMIC DNA]</scope>
    <source>
        <strain evidence="3">Taebaek</strain>
    </source>
</reference>
<organism evidence="3 4">
    <name type="scientific">Heterodera schachtii</name>
    <name type="common">Sugarbeet cyst nematode worm</name>
    <name type="synonym">Tylenchus schachtii</name>
    <dbReference type="NCBI Taxonomy" id="97005"/>
    <lineage>
        <taxon>Eukaryota</taxon>
        <taxon>Metazoa</taxon>
        <taxon>Ecdysozoa</taxon>
        <taxon>Nematoda</taxon>
        <taxon>Chromadorea</taxon>
        <taxon>Rhabditida</taxon>
        <taxon>Tylenchina</taxon>
        <taxon>Tylenchomorpha</taxon>
        <taxon>Tylenchoidea</taxon>
        <taxon>Heteroderidae</taxon>
        <taxon>Heteroderinae</taxon>
        <taxon>Heterodera</taxon>
    </lineage>
</organism>
<comment type="caution">
    <text evidence="3">The sequence shown here is derived from an EMBL/GenBank/DDBJ whole genome shotgun (WGS) entry which is preliminary data.</text>
</comment>
<keyword evidence="4" id="KW-1185">Reference proteome</keyword>
<accession>A0ABD2HYB8</accession>
<evidence type="ECO:0000256" key="2">
    <source>
        <dbReference type="ARBA" id="ARBA00019577"/>
    </source>
</evidence>
<proteinExistence type="inferred from homology"/>
<sequence>MFRNLGTSLLDPWRRWGADRRWLREGVFAYDLQKRLDVECKKLEAQSAALARHADAWVALVGDMNQALKEVGDVDNWARAIEADVTQCAATLERVYRTRGGAGDGPALGEGVTVFTSFGQFF</sequence>